<dbReference type="AlphaFoldDB" id="A0AAN8NDM6"/>
<evidence type="ECO:0000313" key="1">
    <source>
        <dbReference type="EMBL" id="KAK6355609.1"/>
    </source>
</evidence>
<comment type="caution">
    <text evidence="1">The sequence shown here is derived from an EMBL/GenBank/DDBJ whole genome shotgun (WGS) entry which is preliminary data.</text>
</comment>
<organism evidence="1 2">
    <name type="scientific">Orbilia javanica</name>
    <dbReference type="NCBI Taxonomy" id="47235"/>
    <lineage>
        <taxon>Eukaryota</taxon>
        <taxon>Fungi</taxon>
        <taxon>Dikarya</taxon>
        <taxon>Ascomycota</taxon>
        <taxon>Pezizomycotina</taxon>
        <taxon>Orbiliomycetes</taxon>
        <taxon>Orbiliales</taxon>
        <taxon>Orbiliaceae</taxon>
        <taxon>Orbilia</taxon>
    </lineage>
</organism>
<evidence type="ECO:0000313" key="2">
    <source>
        <dbReference type="Proteomes" id="UP001313282"/>
    </source>
</evidence>
<dbReference type="EMBL" id="JAVHNR010000001">
    <property type="protein sequence ID" value="KAK6355609.1"/>
    <property type="molecule type" value="Genomic_DNA"/>
</dbReference>
<name>A0AAN8NDM6_9PEZI</name>
<keyword evidence="2" id="KW-1185">Reference proteome</keyword>
<dbReference type="InterPro" id="IPR019734">
    <property type="entry name" value="TPR_rpt"/>
</dbReference>
<dbReference type="Pfam" id="PF13181">
    <property type="entry name" value="TPR_8"/>
    <property type="match status" value="1"/>
</dbReference>
<gene>
    <name evidence="1" type="ORF">TWF718_000004</name>
</gene>
<proteinExistence type="predicted"/>
<sequence length="593" mass="67244">MVGSKDYPFNLGDYTRAISTRSEEAQRWFDHGLNWCFGFNHEEGMKCFQNALKADPECVMAHWGIAYASGPFYNLLWHEMGEWEAAMVVALAHSHLMQARAFAARATLTENRLVAALAERFEVQPPALRADFDRCDLNYAEAMRQMYKDFPEDPDVAALLVEALITRTPRRLWDMKTGEVAAGTDTTEALEICEKSIGDAERTGKSPHPAMIHLHIHVLEMSHMPERAMRSADTLRTLCPDAGHMNHMPGHIYLLCGDYEKAKLASEAAIKADDIYAQWAGSMNFYITARCHDIHLMMYTCMLLGQYEPAMAAAEKMKSILSRDILTIPDRPEMAMRTEGYYAMAVHVPVRFGKWQEIIDTPAPDEPQLFPVTMAMHHYARGVAYAALGSVPEAEQERILFHKSRDRVPLGRRLLNNTAVDILAIAENMLDGEIAYRKGDYDEAFTHLREAVEFDECLNYCEPWAWMHPPRHALGALLLEQGRAAEAEQVYREDLGIAGALQRCSQHRDNIWALHGLVECLKARGDMEELVAVSAKLEKAKLLTDIPVASSCMCATSRYKWLELNKNSNYAYESKFLFRNRTQRSIKPVYSPV</sequence>
<dbReference type="Proteomes" id="UP001313282">
    <property type="component" value="Unassembled WGS sequence"/>
</dbReference>
<dbReference type="Gene3D" id="1.25.40.10">
    <property type="entry name" value="Tetratricopeptide repeat domain"/>
    <property type="match status" value="2"/>
</dbReference>
<dbReference type="InterPro" id="IPR011990">
    <property type="entry name" value="TPR-like_helical_dom_sf"/>
</dbReference>
<accession>A0AAN8NDM6</accession>
<dbReference type="PANTHER" id="PTHR45588">
    <property type="entry name" value="TPR DOMAIN-CONTAINING PROTEIN"/>
    <property type="match status" value="1"/>
</dbReference>
<dbReference type="SUPFAM" id="SSF48452">
    <property type="entry name" value="TPR-like"/>
    <property type="match status" value="2"/>
</dbReference>
<dbReference type="PANTHER" id="PTHR45588:SF1">
    <property type="entry name" value="WW DOMAIN-CONTAINING PROTEIN"/>
    <property type="match status" value="1"/>
</dbReference>
<reference evidence="1 2" key="1">
    <citation type="submission" date="2019-10" db="EMBL/GenBank/DDBJ databases">
        <authorList>
            <person name="Palmer J.M."/>
        </authorList>
    </citation>
    <scope>NUCLEOTIDE SEQUENCE [LARGE SCALE GENOMIC DNA]</scope>
    <source>
        <strain evidence="1 2">TWF718</strain>
    </source>
</reference>
<protein>
    <recommendedName>
        <fullName evidence="3">Tetratricopeptide repeat protein</fullName>
    </recommendedName>
</protein>
<evidence type="ECO:0008006" key="3">
    <source>
        <dbReference type="Google" id="ProtNLM"/>
    </source>
</evidence>